<feature type="active site" description="Proton donor" evidence="6">
    <location>
        <position position="123"/>
    </location>
</feature>
<dbReference type="HAMAP" id="MF_00972">
    <property type="entry name" value="tRNA_aden_deaminase"/>
    <property type="match status" value="1"/>
</dbReference>
<evidence type="ECO:0000256" key="3">
    <source>
        <dbReference type="ARBA" id="ARBA00022801"/>
    </source>
</evidence>
<name>A0ABS5I2I9_9GAMM</name>
<feature type="binding site" evidence="6">
    <location>
        <position position="151"/>
    </location>
    <ligand>
        <name>Zn(2+)</name>
        <dbReference type="ChEBI" id="CHEBI:29105"/>
        <note>catalytic</note>
    </ligand>
</feature>
<keyword evidence="2 6" id="KW-0479">Metal-binding</keyword>
<keyword evidence="1 6" id="KW-0819">tRNA processing</keyword>
<dbReference type="NCBIfam" id="NF008113">
    <property type="entry name" value="PRK10860.1"/>
    <property type="match status" value="1"/>
</dbReference>
<organism evidence="8 9">
    <name type="scientific">Shewanella intestini</name>
    <dbReference type="NCBI Taxonomy" id="2017544"/>
    <lineage>
        <taxon>Bacteria</taxon>
        <taxon>Pseudomonadati</taxon>
        <taxon>Pseudomonadota</taxon>
        <taxon>Gammaproteobacteria</taxon>
        <taxon>Alteromonadales</taxon>
        <taxon>Shewanellaceae</taxon>
        <taxon>Shewanella</taxon>
    </lineage>
</organism>
<comment type="similarity">
    <text evidence="6">Belongs to the cytidine and deoxycytidylate deaminase family.</text>
</comment>
<dbReference type="InterPro" id="IPR028883">
    <property type="entry name" value="tRNA_aden_deaminase"/>
</dbReference>
<dbReference type="PANTHER" id="PTHR11079:SF202">
    <property type="entry name" value="TRNA-SPECIFIC ADENOSINE DEAMINASE"/>
    <property type="match status" value="1"/>
</dbReference>
<keyword evidence="9" id="KW-1185">Reference proteome</keyword>
<dbReference type="InterPro" id="IPR002125">
    <property type="entry name" value="CMP_dCMP_dom"/>
</dbReference>
<reference evidence="8 9" key="1">
    <citation type="submission" date="2020-02" db="EMBL/GenBank/DDBJ databases">
        <title>Shewanella WXL01 sp. nov., a marine bacterium isolated from green algae in Luhuitou Fringing Reef (Northern South China Sea).</title>
        <authorList>
            <person name="Wang X."/>
        </authorList>
    </citation>
    <scope>NUCLEOTIDE SEQUENCE [LARGE SCALE GENOMIC DNA]</scope>
    <source>
        <strain evidence="8 9">MCCC 1A01895</strain>
    </source>
</reference>
<proteinExistence type="inferred from homology"/>
<feature type="binding site" evidence="6">
    <location>
        <position position="121"/>
    </location>
    <ligand>
        <name>Zn(2+)</name>
        <dbReference type="ChEBI" id="CHEBI:29105"/>
        <note>catalytic</note>
    </ligand>
</feature>
<comment type="function">
    <text evidence="6">Catalyzes the deamination of adenosine to inosine at the wobble position 34 of tRNA(Arg2).</text>
</comment>
<dbReference type="EC" id="3.5.4.33" evidence="6"/>
<keyword evidence="3 6" id="KW-0378">Hydrolase</keyword>
<dbReference type="GO" id="GO:0052717">
    <property type="term" value="F:tRNA-specific adenosine-34 deaminase activity"/>
    <property type="evidence" value="ECO:0007669"/>
    <property type="project" value="UniProtKB-EC"/>
</dbReference>
<evidence type="ECO:0000313" key="8">
    <source>
        <dbReference type="EMBL" id="MBR9728242.1"/>
    </source>
</evidence>
<comment type="caution">
    <text evidence="8">The sequence shown here is derived from an EMBL/GenBank/DDBJ whole genome shotgun (WGS) entry which is preliminary data.</text>
</comment>
<feature type="domain" description="CMP/dCMP-type deaminase" evidence="7">
    <location>
        <begin position="70"/>
        <end position="181"/>
    </location>
</feature>
<keyword evidence="4 6" id="KW-0862">Zinc</keyword>
<dbReference type="EMBL" id="JAAIKR010000008">
    <property type="protein sequence ID" value="MBR9728242.1"/>
    <property type="molecule type" value="Genomic_DNA"/>
</dbReference>
<dbReference type="Proteomes" id="UP000811844">
    <property type="component" value="Unassembled WGS sequence"/>
</dbReference>
<dbReference type="PROSITE" id="PS51747">
    <property type="entry name" value="CYT_DCMP_DEAMINASES_2"/>
    <property type="match status" value="1"/>
</dbReference>
<dbReference type="PANTHER" id="PTHR11079">
    <property type="entry name" value="CYTOSINE DEAMINASE FAMILY MEMBER"/>
    <property type="match status" value="1"/>
</dbReference>
<sequence>MSETKTGNIVAKSTLNTDADDNVTGTAVEVVEKVTVTASKANSITPSTTCSDSELTDIDVTPTVSVEQAALDEKWMRVAMAQATLAEAKGEVPVGAVLVQDDTLIASGYNLSICEHNPTAHAEIECIQAAGKVLKNYRMLNTTLYVTLEPCSMCAGAMVHSRIARVVYGADDLKTGAAGSVVDLLRHPQFNHQLEVTKGVLAEECAAQLSQFFKRRRAEIKAAKQAKRQAQTQDQTR</sequence>
<evidence type="ECO:0000256" key="1">
    <source>
        <dbReference type="ARBA" id="ARBA00022694"/>
    </source>
</evidence>
<comment type="subunit">
    <text evidence="6">Homodimer.</text>
</comment>
<accession>A0ABS5I2I9</accession>
<gene>
    <name evidence="6 8" type="primary">tadA</name>
    <name evidence="8" type="ORF">G3R48_09680</name>
</gene>
<evidence type="ECO:0000313" key="9">
    <source>
        <dbReference type="Proteomes" id="UP000811844"/>
    </source>
</evidence>
<evidence type="ECO:0000256" key="2">
    <source>
        <dbReference type="ARBA" id="ARBA00022723"/>
    </source>
</evidence>
<comment type="cofactor">
    <cofactor evidence="6">
        <name>Zn(2+)</name>
        <dbReference type="ChEBI" id="CHEBI:29105"/>
    </cofactor>
    <text evidence="6">Binds 1 zinc ion per subunit.</text>
</comment>
<evidence type="ECO:0000256" key="6">
    <source>
        <dbReference type="HAMAP-Rule" id="MF_00972"/>
    </source>
</evidence>
<protein>
    <recommendedName>
        <fullName evidence="6">tRNA-specific adenosine deaminase</fullName>
        <ecNumber evidence="6">3.5.4.33</ecNumber>
    </recommendedName>
</protein>
<feature type="binding site" evidence="6">
    <location>
        <position position="154"/>
    </location>
    <ligand>
        <name>Zn(2+)</name>
        <dbReference type="ChEBI" id="CHEBI:29105"/>
        <note>catalytic</note>
    </ligand>
</feature>
<evidence type="ECO:0000256" key="4">
    <source>
        <dbReference type="ARBA" id="ARBA00022833"/>
    </source>
</evidence>
<evidence type="ECO:0000259" key="7">
    <source>
        <dbReference type="PROSITE" id="PS51747"/>
    </source>
</evidence>
<evidence type="ECO:0000256" key="5">
    <source>
        <dbReference type="ARBA" id="ARBA00048045"/>
    </source>
</evidence>
<dbReference type="InterPro" id="IPR016193">
    <property type="entry name" value="Cytidine_deaminase-like"/>
</dbReference>
<comment type="catalytic activity">
    <reaction evidence="5 6">
        <text>adenosine(34) in tRNA + H2O + H(+) = inosine(34) in tRNA + NH4(+)</text>
        <dbReference type="Rhea" id="RHEA:43168"/>
        <dbReference type="Rhea" id="RHEA-COMP:10373"/>
        <dbReference type="Rhea" id="RHEA-COMP:10374"/>
        <dbReference type="ChEBI" id="CHEBI:15377"/>
        <dbReference type="ChEBI" id="CHEBI:15378"/>
        <dbReference type="ChEBI" id="CHEBI:28938"/>
        <dbReference type="ChEBI" id="CHEBI:74411"/>
        <dbReference type="ChEBI" id="CHEBI:82852"/>
        <dbReference type="EC" id="3.5.4.33"/>
    </reaction>
</comment>
<dbReference type="Gene3D" id="3.40.140.10">
    <property type="entry name" value="Cytidine Deaminase, domain 2"/>
    <property type="match status" value="1"/>
</dbReference>
<dbReference type="SUPFAM" id="SSF53927">
    <property type="entry name" value="Cytidine deaminase-like"/>
    <property type="match status" value="1"/>
</dbReference>
<dbReference type="Pfam" id="PF00383">
    <property type="entry name" value="dCMP_cyt_deam_1"/>
    <property type="match status" value="1"/>
</dbReference>
<dbReference type="CDD" id="cd01285">
    <property type="entry name" value="nucleoside_deaminase"/>
    <property type="match status" value="1"/>
</dbReference>